<reference evidence="9" key="1">
    <citation type="submission" date="2022-08" db="EMBL/GenBank/DDBJ databases">
        <authorList>
            <person name="Somphong A."/>
            <person name="Phongsopitanun W."/>
        </authorList>
    </citation>
    <scope>NUCLEOTIDE SEQUENCE</scope>
    <source>
        <strain evidence="9">LP05-1</strain>
    </source>
</reference>
<dbReference type="PROSITE" id="PS51892">
    <property type="entry name" value="SUBTILASE"/>
    <property type="match status" value="1"/>
</dbReference>
<keyword evidence="3 5" id="KW-0378">Hydrolase</keyword>
<evidence type="ECO:0000256" key="2">
    <source>
        <dbReference type="ARBA" id="ARBA00022670"/>
    </source>
</evidence>
<dbReference type="PANTHER" id="PTHR43399:SF4">
    <property type="entry name" value="CELL WALL-ASSOCIATED PROTEASE"/>
    <property type="match status" value="1"/>
</dbReference>
<dbReference type="Proteomes" id="UP001431313">
    <property type="component" value="Unassembled WGS sequence"/>
</dbReference>
<feature type="region of interest" description="Disordered" evidence="6">
    <location>
        <begin position="275"/>
        <end position="342"/>
    </location>
</feature>
<evidence type="ECO:0000256" key="7">
    <source>
        <dbReference type="SAM" id="Phobius"/>
    </source>
</evidence>
<evidence type="ECO:0000256" key="1">
    <source>
        <dbReference type="ARBA" id="ARBA00011073"/>
    </source>
</evidence>
<accession>A0ABT2CGQ9</accession>
<dbReference type="PRINTS" id="PR00723">
    <property type="entry name" value="SUBTILISIN"/>
</dbReference>
<sequence length="370" mass="37928">MHVEEMWKKTTGEGIKVAVIDSGVNPSTPALKGQVLKGKDLSGTPGEETDDYRGHGTSVAELIAGTGKGGGLQGVAPGAKIIPFRISDTELQDEVKVNGFDQEQAIRAAADSEAQIINVSMAGEFTSFGVRDAVHYAFSKGKLIFAGAGNNGNKDNKLQYPASFTEVVAVAATDPKGKVADFSQHGESIDIAAPGVDIPSWCDETLKRYCEGTQGTSFSTAIASGGAALIWSAHPDWTANQVLRVMFESAGRSKDWTPGSVSNYLGHGISRPAAHINRGLGKPGDPDISPLTDKRSDGKPTAPASPSPSPARSGEAAGTSGEPGAPGPEKAAATDGGGGGRTALIVGGAVAAVLVVGGAVAFARRRRQRA</sequence>
<dbReference type="SUPFAM" id="SSF52743">
    <property type="entry name" value="Subtilisin-like"/>
    <property type="match status" value="1"/>
</dbReference>
<dbReference type="PANTHER" id="PTHR43399">
    <property type="entry name" value="SUBTILISIN-RELATED"/>
    <property type="match status" value="1"/>
</dbReference>
<feature type="region of interest" description="Disordered" evidence="6">
    <location>
        <begin position="31"/>
        <end position="54"/>
    </location>
</feature>
<gene>
    <name evidence="9" type="ORF">NX801_12640</name>
</gene>
<dbReference type="InterPro" id="IPR000209">
    <property type="entry name" value="Peptidase_S8/S53_dom"/>
</dbReference>
<evidence type="ECO:0000256" key="3">
    <source>
        <dbReference type="ARBA" id="ARBA00022801"/>
    </source>
</evidence>
<dbReference type="Pfam" id="PF00082">
    <property type="entry name" value="Peptidase_S8"/>
    <property type="match status" value="1"/>
</dbReference>
<dbReference type="RefSeq" id="WP_258787669.1">
    <property type="nucleotide sequence ID" value="NZ_JANUGQ010000009.1"/>
</dbReference>
<keyword evidence="10" id="KW-1185">Reference proteome</keyword>
<dbReference type="Gene3D" id="3.40.50.200">
    <property type="entry name" value="Peptidase S8/S53 domain"/>
    <property type="match status" value="1"/>
</dbReference>
<evidence type="ECO:0000256" key="6">
    <source>
        <dbReference type="SAM" id="MobiDB-lite"/>
    </source>
</evidence>
<protein>
    <submittedName>
        <fullName evidence="9">S8 family serine peptidase</fullName>
    </submittedName>
</protein>
<dbReference type="InterPro" id="IPR036852">
    <property type="entry name" value="Peptidase_S8/S53_dom_sf"/>
</dbReference>
<dbReference type="InterPro" id="IPR051048">
    <property type="entry name" value="Peptidase_S8/S53_subtilisin"/>
</dbReference>
<dbReference type="InterPro" id="IPR015500">
    <property type="entry name" value="Peptidase_S8_subtilisin-rel"/>
</dbReference>
<comment type="caution">
    <text evidence="9">The sequence shown here is derived from an EMBL/GenBank/DDBJ whole genome shotgun (WGS) entry which is preliminary data.</text>
</comment>
<feature type="transmembrane region" description="Helical" evidence="7">
    <location>
        <begin position="343"/>
        <end position="363"/>
    </location>
</feature>
<keyword evidence="7" id="KW-0812">Transmembrane</keyword>
<feature type="active site" description="Charge relay system" evidence="5">
    <location>
        <position position="21"/>
    </location>
</feature>
<evidence type="ECO:0000313" key="10">
    <source>
        <dbReference type="Proteomes" id="UP001431313"/>
    </source>
</evidence>
<keyword evidence="7" id="KW-0472">Membrane</keyword>
<keyword evidence="7" id="KW-1133">Transmembrane helix</keyword>
<feature type="domain" description="Peptidase S8/S53" evidence="8">
    <location>
        <begin position="12"/>
        <end position="268"/>
    </location>
</feature>
<comment type="similarity">
    <text evidence="1 5">Belongs to the peptidase S8 family.</text>
</comment>
<feature type="active site" description="Charge relay system" evidence="5">
    <location>
        <position position="217"/>
    </location>
</feature>
<name>A0ABT2CGQ9_9ACTN</name>
<dbReference type="EMBL" id="JANUGQ010000009">
    <property type="protein sequence ID" value="MCS0636495.1"/>
    <property type="molecule type" value="Genomic_DNA"/>
</dbReference>
<evidence type="ECO:0000313" key="9">
    <source>
        <dbReference type="EMBL" id="MCS0636495.1"/>
    </source>
</evidence>
<keyword evidence="2 5" id="KW-0645">Protease</keyword>
<evidence type="ECO:0000259" key="8">
    <source>
        <dbReference type="Pfam" id="PF00082"/>
    </source>
</evidence>
<keyword evidence="4 5" id="KW-0720">Serine protease</keyword>
<feature type="active site" description="Charge relay system" evidence="5">
    <location>
        <position position="55"/>
    </location>
</feature>
<evidence type="ECO:0000256" key="4">
    <source>
        <dbReference type="ARBA" id="ARBA00022825"/>
    </source>
</evidence>
<evidence type="ECO:0000256" key="5">
    <source>
        <dbReference type="PROSITE-ProRule" id="PRU01240"/>
    </source>
</evidence>
<proteinExistence type="inferred from homology"/>
<organism evidence="9 10">
    <name type="scientific">Streptomyces pyxinae</name>
    <dbReference type="NCBI Taxonomy" id="2970734"/>
    <lineage>
        <taxon>Bacteria</taxon>
        <taxon>Bacillati</taxon>
        <taxon>Actinomycetota</taxon>
        <taxon>Actinomycetes</taxon>
        <taxon>Kitasatosporales</taxon>
        <taxon>Streptomycetaceae</taxon>
        <taxon>Streptomyces</taxon>
    </lineage>
</organism>